<dbReference type="InterPro" id="IPR011055">
    <property type="entry name" value="Dup_hybrid_motif"/>
</dbReference>
<evidence type="ECO:0000259" key="1">
    <source>
        <dbReference type="Pfam" id="PF01551"/>
    </source>
</evidence>
<dbReference type="SUPFAM" id="SSF51261">
    <property type="entry name" value="Duplicated hybrid motif"/>
    <property type="match status" value="1"/>
</dbReference>
<dbReference type="CDD" id="cd12797">
    <property type="entry name" value="M23_peptidase"/>
    <property type="match status" value="1"/>
</dbReference>
<evidence type="ECO:0000313" key="2">
    <source>
        <dbReference type="EMBL" id="MET6998550.1"/>
    </source>
</evidence>
<dbReference type="Pfam" id="PF01551">
    <property type="entry name" value="Peptidase_M23"/>
    <property type="match status" value="1"/>
</dbReference>
<dbReference type="Proteomes" id="UP001549749">
    <property type="component" value="Unassembled WGS sequence"/>
</dbReference>
<evidence type="ECO:0000313" key="3">
    <source>
        <dbReference type="Proteomes" id="UP001549749"/>
    </source>
</evidence>
<dbReference type="EMBL" id="JBEXAC010000002">
    <property type="protein sequence ID" value="MET6998550.1"/>
    <property type="molecule type" value="Genomic_DNA"/>
</dbReference>
<comment type="caution">
    <text evidence="2">The sequence shown here is derived from an EMBL/GenBank/DDBJ whole genome shotgun (WGS) entry which is preliminary data.</text>
</comment>
<name>A0ABV2T695_9BACT</name>
<feature type="domain" description="M23ase beta-sheet core" evidence="1">
    <location>
        <begin position="91"/>
        <end position="189"/>
    </location>
</feature>
<accession>A0ABV2T695</accession>
<gene>
    <name evidence="2" type="ORF">ABR189_14295</name>
</gene>
<keyword evidence="3" id="KW-1185">Reference proteome</keyword>
<dbReference type="PANTHER" id="PTHR21666:SF270">
    <property type="entry name" value="MUREIN HYDROLASE ACTIVATOR ENVC"/>
    <property type="match status" value="1"/>
</dbReference>
<dbReference type="RefSeq" id="WP_354661194.1">
    <property type="nucleotide sequence ID" value="NZ_JBEXAC010000002.1"/>
</dbReference>
<protein>
    <submittedName>
        <fullName evidence="2">Peptidoglycan DD-metalloendopeptidase family protein</fullName>
    </submittedName>
</protein>
<proteinExistence type="predicted"/>
<organism evidence="2 3">
    <name type="scientific">Chitinophaga defluvii</name>
    <dbReference type="NCBI Taxonomy" id="3163343"/>
    <lineage>
        <taxon>Bacteria</taxon>
        <taxon>Pseudomonadati</taxon>
        <taxon>Bacteroidota</taxon>
        <taxon>Chitinophagia</taxon>
        <taxon>Chitinophagales</taxon>
        <taxon>Chitinophagaceae</taxon>
        <taxon>Chitinophaga</taxon>
    </lineage>
</organism>
<sequence>MLQEILQKYQPGFKQVVEITPGLERLLLMDFTSGNTTLTKTILADTDKFCRYVTTQLQQSGCRLGIGGYGEHRTIYAISPHFDAGEEPRRLHLGIDVWGAAGTPVYAPMNGHIHSYRFNDRLGDYGATIILQHVLDGYTFYTLYGHLGLANLQGLYENMPVAAGQLLAHFGQPAENGHWPPHLHFQIIKDLYGNRGDFPGVCRYSEREKYLQNSPDPDVILQMNQYIGGL</sequence>
<dbReference type="Gene3D" id="2.70.70.10">
    <property type="entry name" value="Glucose Permease (Domain IIA)"/>
    <property type="match status" value="1"/>
</dbReference>
<dbReference type="InterPro" id="IPR050570">
    <property type="entry name" value="Cell_wall_metabolism_enzyme"/>
</dbReference>
<reference evidence="2 3" key="1">
    <citation type="submission" date="2024-06" db="EMBL/GenBank/DDBJ databases">
        <title>Chitinophaga defluvii sp. nov., isolated from municipal sewage.</title>
        <authorList>
            <person name="Zhang L."/>
        </authorList>
    </citation>
    <scope>NUCLEOTIDE SEQUENCE [LARGE SCALE GENOMIC DNA]</scope>
    <source>
        <strain evidence="2 3">H8</strain>
    </source>
</reference>
<dbReference type="PANTHER" id="PTHR21666">
    <property type="entry name" value="PEPTIDASE-RELATED"/>
    <property type="match status" value="1"/>
</dbReference>
<dbReference type="InterPro" id="IPR016047">
    <property type="entry name" value="M23ase_b-sheet_dom"/>
</dbReference>